<dbReference type="InterPro" id="IPR036291">
    <property type="entry name" value="NAD(P)-bd_dom_sf"/>
</dbReference>
<sequence>MRNGQVMKEEMKALGKNKTWDLVKLPEGKKQWDADEYLLSSINQMMNTVRILLSLAVIQGWNLQQFDIKNAFLHGDLKEVYMDIPPGFGLNTRQAMWGVTTLLVYVDDIIVTGNDYEGIGNLKKCLIKEFEVKDIGRLKYFLDIEVAHSQKGIFISQQKYTSDLLKETGKLRCKRAETPIEVNHKLGDLKEDDMTVDRCFSQRLVGKLIYLSHTRPNIAYVVGGCEPIHAQSQGITPKGCSPNFAILEGTKHVEEDRHFIKEKFDNGLICTPYVTIGDQVADILTKGLPDTTVKCAIDLGNGNCGLAGLNLLADEIVSEQLTRKVTTSYVMVIGLGGVASHAASMLLRSGVGKLLLVDFDQDVPIKLNVMGKTGFQLSCDIIISWLAPFGTSKDSIHAVATRADVGIPKAECLKKHFSLIFPECQVDAKVLLYDVSSEEEILSGNPDFVLDCIDNIDTKVALLAACVHGGLKVLSATGAGARADPTRIHVADLRESTNDPLSRVVRHRLRKDHAIEGGIPVVFSLEKPKAKLLPFRGPSGKEDNPSNYQVRMLAYYFCSLKFDHLKSSSGEIASAILQQKLEFKIHLDGAKAVLRVKKVEGKLSSMSMERGLMGKELQMRYEIVKGNRESASKATKGLKNVWEMHIPTEESDWVKRSLTGIIKSLFEQELVQKALANEDPLLNDNGIPLTFCMVELYGIPLLCWNGAFREKLAGRWGKFIYIKEETKRRVDLSSVKILIRVASPFEVPESITLGSYGRSFKVKITLGSVSKKSDEFFGEPMEKFSENWSNEDVLSEEEGGGTPHGRQMRVESFLRSLDLLISDHSLRDSCSSFNKSIVSKIPWSPPSKGFIKMNVDAASSSDWKRSDLGGILRDDTSSILGFFQEFASSCPPTLMKLKAIQKDVYDVIVKDIVDRLKDFEGVIRWVARITNLEDDALAKAGIG</sequence>
<evidence type="ECO:0000259" key="2">
    <source>
        <dbReference type="Pfam" id="PF07727"/>
    </source>
</evidence>
<dbReference type="EMBL" id="VEPZ02001785">
    <property type="protein sequence ID" value="KAE8654778.1"/>
    <property type="molecule type" value="Genomic_DNA"/>
</dbReference>
<dbReference type="AlphaFoldDB" id="A0A6A2WAY3"/>
<feature type="domain" description="THIF-type NAD/FAD binding fold" evidence="1">
    <location>
        <begin position="316"/>
        <end position="361"/>
    </location>
</feature>
<reference evidence="3" key="1">
    <citation type="submission" date="2019-09" db="EMBL/GenBank/DDBJ databases">
        <title>Draft genome information of white flower Hibiscus syriacus.</title>
        <authorList>
            <person name="Kim Y.-M."/>
        </authorList>
    </citation>
    <scope>NUCLEOTIDE SEQUENCE [LARGE SCALE GENOMIC DNA]</scope>
    <source>
        <strain evidence="3">YM2019G1</strain>
    </source>
</reference>
<evidence type="ECO:0000313" key="3">
    <source>
        <dbReference type="EMBL" id="KAE8654778.1"/>
    </source>
</evidence>
<dbReference type="Pfam" id="PF07727">
    <property type="entry name" value="RVT_2"/>
    <property type="match status" value="2"/>
</dbReference>
<dbReference type="CDD" id="cd00755">
    <property type="entry name" value="YgdL_like"/>
    <property type="match status" value="1"/>
</dbReference>
<evidence type="ECO:0000313" key="4">
    <source>
        <dbReference type="Proteomes" id="UP000436088"/>
    </source>
</evidence>
<accession>A0A6A2WAY3</accession>
<dbReference type="GO" id="GO:0061503">
    <property type="term" value="F:tRNA threonylcarbamoyladenosine dehydratase"/>
    <property type="evidence" value="ECO:0007669"/>
    <property type="project" value="TreeGrafter"/>
</dbReference>
<gene>
    <name evidence="3" type="ORF">F3Y22_tig00117046pilonHSYRG00035</name>
</gene>
<name>A0A6A2WAY3_HIBSY</name>
<dbReference type="GO" id="GO:0061504">
    <property type="term" value="P:cyclic threonylcarbamoyladenosine biosynthetic process"/>
    <property type="evidence" value="ECO:0007669"/>
    <property type="project" value="TreeGrafter"/>
</dbReference>
<dbReference type="GO" id="GO:0009536">
    <property type="term" value="C:plastid"/>
    <property type="evidence" value="ECO:0007669"/>
    <property type="project" value="TreeGrafter"/>
</dbReference>
<dbReference type="InterPro" id="IPR043502">
    <property type="entry name" value="DNA/RNA_pol_sf"/>
</dbReference>
<dbReference type="SUPFAM" id="SSF56672">
    <property type="entry name" value="DNA/RNA polymerases"/>
    <property type="match status" value="1"/>
</dbReference>
<dbReference type="InterPro" id="IPR045886">
    <property type="entry name" value="ThiF/MoeB/HesA"/>
</dbReference>
<keyword evidence="4" id="KW-1185">Reference proteome</keyword>
<organism evidence="3 4">
    <name type="scientific">Hibiscus syriacus</name>
    <name type="common">Rose of Sharon</name>
    <dbReference type="NCBI Taxonomy" id="106335"/>
    <lineage>
        <taxon>Eukaryota</taxon>
        <taxon>Viridiplantae</taxon>
        <taxon>Streptophyta</taxon>
        <taxon>Embryophyta</taxon>
        <taxon>Tracheophyta</taxon>
        <taxon>Spermatophyta</taxon>
        <taxon>Magnoliopsida</taxon>
        <taxon>eudicotyledons</taxon>
        <taxon>Gunneridae</taxon>
        <taxon>Pentapetalae</taxon>
        <taxon>rosids</taxon>
        <taxon>malvids</taxon>
        <taxon>Malvales</taxon>
        <taxon>Malvaceae</taxon>
        <taxon>Malvoideae</taxon>
        <taxon>Hibiscus</taxon>
    </lineage>
</organism>
<dbReference type="PANTHER" id="PTHR43267:SF2">
    <property type="entry name" value="TRNA THREONYLCARBAMOYLADENOSINE DEHYDRATASE 1-RELATED"/>
    <property type="match status" value="1"/>
</dbReference>
<dbReference type="PANTHER" id="PTHR43267">
    <property type="entry name" value="TRNA THREONYLCARBAMOYLADENOSINE DEHYDRATASE"/>
    <property type="match status" value="1"/>
</dbReference>
<feature type="domain" description="THIF-type NAD/FAD binding fold" evidence="1">
    <location>
        <begin position="399"/>
        <end position="498"/>
    </location>
</feature>
<protein>
    <submittedName>
        <fullName evidence="3">DNA repair protein recA-like protein 1</fullName>
    </submittedName>
</protein>
<dbReference type="InterPro" id="IPR000594">
    <property type="entry name" value="ThiF_NAD_FAD-bd"/>
</dbReference>
<comment type="caution">
    <text evidence="3">The sequence shown here is derived from an EMBL/GenBank/DDBJ whole genome shotgun (WGS) entry which is preliminary data.</text>
</comment>
<dbReference type="Proteomes" id="UP000436088">
    <property type="component" value="Unassembled WGS sequence"/>
</dbReference>
<dbReference type="Pfam" id="PF00899">
    <property type="entry name" value="ThiF"/>
    <property type="match status" value="2"/>
</dbReference>
<dbReference type="Gene3D" id="3.40.50.720">
    <property type="entry name" value="NAD(P)-binding Rossmann-like Domain"/>
    <property type="match status" value="1"/>
</dbReference>
<feature type="domain" description="Reverse transcriptase Ty1/copia-type" evidence="2">
    <location>
        <begin position="103"/>
        <end position="181"/>
    </location>
</feature>
<dbReference type="InterPro" id="IPR013103">
    <property type="entry name" value="RVT_2"/>
</dbReference>
<evidence type="ECO:0000259" key="1">
    <source>
        <dbReference type="Pfam" id="PF00899"/>
    </source>
</evidence>
<feature type="domain" description="Reverse transcriptase Ty1/copia-type" evidence="2">
    <location>
        <begin position="45"/>
        <end position="92"/>
    </location>
</feature>
<proteinExistence type="predicted"/>
<dbReference type="SUPFAM" id="SSF51735">
    <property type="entry name" value="NAD(P)-binding Rossmann-fold domains"/>
    <property type="match status" value="1"/>
</dbReference>